<dbReference type="AlphaFoldDB" id="A0A914R0G7"/>
<proteinExistence type="predicted"/>
<dbReference type="Gene3D" id="3.90.1720.10">
    <property type="entry name" value="endopeptidase domain like (from Nostoc punctiforme)"/>
    <property type="match status" value="1"/>
</dbReference>
<name>A0A914R0G7_9BILA</name>
<evidence type="ECO:0000313" key="2">
    <source>
        <dbReference type="Proteomes" id="UP000887578"/>
    </source>
</evidence>
<keyword evidence="2" id="KW-1185">Reference proteome</keyword>
<dbReference type="PROSITE" id="PS51934">
    <property type="entry name" value="LRAT"/>
    <property type="match status" value="1"/>
</dbReference>
<dbReference type="Proteomes" id="UP000887578">
    <property type="component" value="Unplaced"/>
</dbReference>
<accession>A0A914R0G7</accession>
<organism evidence="2 3">
    <name type="scientific">Panagrolaimus davidi</name>
    <dbReference type="NCBI Taxonomy" id="227884"/>
    <lineage>
        <taxon>Eukaryota</taxon>
        <taxon>Metazoa</taxon>
        <taxon>Ecdysozoa</taxon>
        <taxon>Nematoda</taxon>
        <taxon>Chromadorea</taxon>
        <taxon>Rhabditida</taxon>
        <taxon>Tylenchina</taxon>
        <taxon>Panagrolaimomorpha</taxon>
        <taxon>Panagrolaimoidea</taxon>
        <taxon>Panagrolaimidae</taxon>
        <taxon>Panagrolaimus</taxon>
    </lineage>
</organism>
<dbReference type="WBParaSite" id="PDA_v2.g4841.t1">
    <property type="protein sequence ID" value="PDA_v2.g4841.t1"/>
    <property type="gene ID" value="PDA_v2.g4841"/>
</dbReference>
<evidence type="ECO:0000313" key="3">
    <source>
        <dbReference type="WBParaSite" id="PDA_v2.g4841.t1"/>
    </source>
</evidence>
<evidence type="ECO:0000259" key="1">
    <source>
        <dbReference type="PROSITE" id="PS51934"/>
    </source>
</evidence>
<feature type="domain" description="LRAT" evidence="1">
    <location>
        <begin position="125"/>
        <end position="234"/>
    </location>
</feature>
<protein>
    <submittedName>
        <fullName evidence="3">LRAT domain-containing protein</fullName>
    </submittedName>
</protein>
<dbReference type="Pfam" id="PF04970">
    <property type="entry name" value="LRAT"/>
    <property type="match status" value="1"/>
</dbReference>
<reference evidence="3" key="1">
    <citation type="submission" date="2022-11" db="UniProtKB">
        <authorList>
            <consortium name="WormBaseParasite"/>
        </authorList>
    </citation>
    <scope>IDENTIFICATION</scope>
</reference>
<sequence>MNWRDFQKHVQFVLGKKSETVYEKHYGETPLGQKFAIVVTYVVWWSVRLILDEDYHDLKLLQSINCESAWIVKKKRFELKSEAYEFASQTHKDYVNGNFENLVRCRIRELPLKNPESSLMPGVIIRREFIPWIYHEGLYLGNSKVAHINPEEGTSKLKFKKNAGARIDSLETFLKGKPAYILVPCFRRRSEKEICDTAISLVGEKYCKGLYDFLRNNCQHFASKCVFGEGVTSDTLRTLTTVKFFVGMEAAAIATLASALGGPATFTMATTAFFIVGFIQGYKQTFIRSKHFKLVKDKSKSDFV</sequence>
<dbReference type="InterPro" id="IPR007053">
    <property type="entry name" value="LRAT_dom"/>
</dbReference>